<feature type="domain" description="Major facilitator superfamily (MFS) profile" evidence="7">
    <location>
        <begin position="1"/>
        <end position="255"/>
    </location>
</feature>
<keyword evidence="4 6" id="KW-1133">Transmembrane helix</keyword>
<comment type="similarity">
    <text evidence="2">Belongs to the UPF0111 family.</text>
</comment>
<feature type="transmembrane region" description="Helical" evidence="6">
    <location>
        <begin position="160"/>
        <end position="180"/>
    </location>
</feature>
<dbReference type="InterPro" id="IPR052912">
    <property type="entry name" value="UPF0111_domain"/>
</dbReference>
<dbReference type="SUPFAM" id="SSF103473">
    <property type="entry name" value="MFS general substrate transporter"/>
    <property type="match status" value="1"/>
</dbReference>
<feature type="transmembrane region" description="Helical" evidence="6">
    <location>
        <begin position="52"/>
        <end position="71"/>
    </location>
</feature>
<dbReference type="InterPro" id="IPR005829">
    <property type="entry name" value="Sugar_transporter_CS"/>
</dbReference>
<evidence type="ECO:0000256" key="6">
    <source>
        <dbReference type="SAM" id="Phobius"/>
    </source>
</evidence>
<comment type="subcellular location">
    <subcellularLocation>
        <location evidence="1">Membrane</location>
        <topology evidence="1">Multi-pass membrane protein</topology>
    </subcellularLocation>
</comment>
<dbReference type="Pfam" id="PF00083">
    <property type="entry name" value="Sugar_tr"/>
    <property type="match status" value="1"/>
</dbReference>
<feature type="transmembrane region" description="Helical" evidence="6">
    <location>
        <begin position="231"/>
        <end position="251"/>
    </location>
</feature>
<dbReference type="EMBL" id="AUZY01006164">
    <property type="protein sequence ID" value="EQD55220.1"/>
    <property type="molecule type" value="Genomic_DNA"/>
</dbReference>
<dbReference type="InterPro" id="IPR020846">
    <property type="entry name" value="MFS_dom"/>
</dbReference>
<evidence type="ECO:0000256" key="5">
    <source>
        <dbReference type="ARBA" id="ARBA00023136"/>
    </source>
</evidence>
<name>T1BML4_9ZZZZ</name>
<dbReference type="PANTHER" id="PTHR37298:SF1">
    <property type="entry name" value="UPF0111 PROTEIN YKAA"/>
    <property type="match status" value="1"/>
</dbReference>
<dbReference type="GO" id="GO:0016020">
    <property type="term" value="C:membrane"/>
    <property type="evidence" value="ECO:0007669"/>
    <property type="project" value="UniProtKB-SubCell"/>
</dbReference>
<keyword evidence="3 6" id="KW-0812">Transmembrane</keyword>
<gene>
    <name evidence="8" type="ORF">B1B_09333</name>
</gene>
<evidence type="ECO:0000256" key="3">
    <source>
        <dbReference type="ARBA" id="ARBA00022692"/>
    </source>
</evidence>
<evidence type="ECO:0000256" key="1">
    <source>
        <dbReference type="ARBA" id="ARBA00004141"/>
    </source>
</evidence>
<dbReference type="Pfam" id="PF01865">
    <property type="entry name" value="PhoU_div"/>
    <property type="match status" value="1"/>
</dbReference>
<reference evidence="8" key="2">
    <citation type="journal article" date="2014" name="ISME J.">
        <title>Microbial stratification in low pH oxic and suboxic macroscopic growths along an acid mine drainage.</title>
        <authorList>
            <person name="Mendez-Garcia C."/>
            <person name="Mesa V."/>
            <person name="Sprenger R.R."/>
            <person name="Richter M."/>
            <person name="Diez M.S."/>
            <person name="Solano J."/>
            <person name="Bargiela R."/>
            <person name="Golyshina O.V."/>
            <person name="Manteca A."/>
            <person name="Ramos J.L."/>
            <person name="Gallego J.R."/>
            <person name="Llorente I."/>
            <person name="Martins Dos Santos V.A."/>
            <person name="Jensen O.N."/>
            <person name="Pelaez A.I."/>
            <person name="Sanchez J."/>
            <person name="Ferrer M."/>
        </authorList>
    </citation>
    <scope>NUCLEOTIDE SEQUENCE</scope>
</reference>
<keyword evidence="5 6" id="KW-0472">Membrane</keyword>
<evidence type="ECO:0000256" key="2">
    <source>
        <dbReference type="ARBA" id="ARBA00008591"/>
    </source>
</evidence>
<protein>
    <submittedName>
        <fullName evidence="8">General substrate transporter</fullName>
    </submittedName>
</protein>
<comment type="caution">
    <text evidence="8">The sequence shown here is derived from an EMBL/GenBank/DDBJ whole genome shotgun (WGS) entry which is preliminary data.</text>
</comment>
<feature type="transmembrane region" description="Helical" evidence="6">
    <location>
        <begin position="101"/>
        <end position="125"/>
    </location>
</feature>
<feature type="transmembrane region" description="Helical" evidence="6">
    <location>
        <begin position="137"/>
        <end position="154"/>
    </location>
</feature>
<dbReference type="PANTHER" id="PTHR37298">
    <property type="entry name" value="UPF0111 PROTEIN YKAA"/>
    <property type="match status" value="1"/>
</dbReference>
<dbReference type="PROSITE" id="PS50850">
    <property type="entry name" value="MFS"/>
    <property type="match status" value="1"/>
</dbReference>
<sequence length="476" mass="52229">LTIYFRTRLPETPRFSLSRGDVSGAARTVETVTGSTVAPVSRPRATRVPLATFFRSYGLLILGTSAAWFLLDSAYYSTSIFNPVILAHIGFADAQGLGVLAYVRLLALGNVLIALVAAVPGYWVAVALIDRAGRRPLQLIGFAVMALAFLVLAFEFGPLITVLPAFLAIYGLTFFFANLGPNTTTFVYPSEVFPTSFRTTGHGIAAASGKAGAVVAVFLFPTLIAAYGLPWFLGLLAVASILGFIVTITLLPETSRRSLEDASGEDELAVLVRRFSTYLRSLCLTIDQGAEALQELLEDPGTDREAKVANLRAIEHAADEEVHRIYIELNNRRLSTDVRTDIGRLASTLDDIMDGIESVGNRVLTYRLSAPNPELARFAVIVVESVNHVGEGILALDDLYRGRTERLLRVIVEVNRLENEADDLLRVLLEKLFQGSDPLEILKWKDFYERLELITDRCEDVTDVFQDLAVRYSPGP</sequence>
<dbReference type="GO" id="GO:0022857">
    <property type="term" value="F:transmembrane transporter activity"/>
    <property type="evidence" value="ECO:0007669"/>
    <property type="project" value="InterPro"/>
</dbReference>
<dbReference type="InterPro" id="IPR005828">
    <property type="entry name" value="MFS_sugar_transport-like"/>
</dbReference>
<evidence type="ECO:0000313" key="8">
    <source>
        <dbReference type="EMBL" id="EQD55220.1"/>
    </source>
</evidence>
<reference evidence="8" key="1">
    <citation type="submission" date="2013-08" db="EMBL/GenBank/DDBJ databases">
        <authorList>
            <person name="Mendez C."/>
            <person name="Richter M."/>
            <person name="Ferrer M."/>
            <person name="Sanchez J."/>
        </authorList>
    </citation>
    <scope>NUCLEOTIDE SEQUENCE</scope>
</reference>
<dbReference type="PROSITE" id="PS00216">
    <property type="entry name" value="SUGAR_TRANSPORT_1"/>
    <property type="match status" value="1"/>
</dbReference>
<dbReference type="AlphaFoldDB" id="T1BML4"/>
<proteinExistence type="inferred from homology"/>
<dbReference type="InterPro" id="IPR036259">
    <property type="entry name" value="MFS_trans_sf"/>
</dbReference>
<dbReference type="InterPro" id="IPR018445">
    <property type="entry name" value="Put_Phosphate_transp_reg"/>
</dbReference>
<dbReference type="Gene3D" id="1.20.1250.20">
    <property type="entry name" value="MFS general substrate transporter like domains"/>
    <property type="match status" value="1"/>
</dbReference>
<organism evidence="8">
    <name type="scientific">mine drainage metagenome</name>
    <dbReference type="NCBI Taxonomy" id="410659"/>
    <lineage>
        <taxon>unclassified sequences</taxon>
        <taxon>metagenomes</taxon>
        <taxon>ecological metagenomes</taxon>
    </lineage>
</organism>
<evidence type="ECO:0000256" key="4">
    <source>
        <dbReference type="ARBA" id="ARBA00022989"/>
    </source>
</evidence>
<dbReference type="InterPro" id="IPR038078">
    <property type="entry name" value="PhoU-like_sf"/>
</dbReference>
<feature type="transmembrane region" description="Helical" evidence="6">
    <location>
        <begin position="201"/>
        <end position="225"/>
    </location>
</feature>
<dbReference type="Gene3D" id="1.20.58.220">
    <property type="entry name" value="Phosphate transport system protein phou homolog 2, domain 2"/>
    <property type="match status" value="1"/>
</dbReference>
<feature type="non-terminal residue" evidence="8">
    <location>
        <position position="1"/>
    </location>
</feature>
<evidence type="ECO:0000259" key="7">
    <source>
        <dbReference type="PROSITE" id="PS50850"/>
    </source>
</evidence>
<accession>T1BML4</accession>